<evidence type="ECO:0000313" key="3">
    <source>
        <dbReference type="Proteomes" id="UP000215914"/>
    </source>
</evidence>
<keyword evidence="3" id="KW-1185">Reference proteome</keyword>
<keyword evidence="1" id="KW-1133">Transmembrane helix</keyword>
<evidence type="ECO:0000256" key="1">
    <source>
        <dbReference type="SAM" id="Phobius"/>
    </source>
</evidence>
<reference evidence="2" key="1">
    <citation type="journal article" date="2017" name="Nature">
        <title>The sunflower genome provides insights into oil metabolism, flowering and Asterid evolution.</title>
        <authorList>
            <person name="Badouin H."/>
            <person name="Gouzy J."/>
            <person name="Grassa C.J."/>
            <person name="Murat F."/>
            <person name="Staton S.E."/>
            <person name="Cottret L."/>
            <person name="Lelandais-Briere C."/>
            <person name="Owens G.L."/>
            <person name="Carrere S."/>
            <person name="Mayjonade B."/>
            <person name="Legrand L."/>
            <person name="Gill N."/>
            <person name="Kane N.C."/>
            <person name="Bowers J.E."/>
            <person name="Hubner S."/>
            <person name="Bellec A."/>
            <person name="Berard A."/>
            <person name="Berges H."/>
            <person name="Blanchet N."/>
            <person name="Boniface M.C."/>
            <person name="Brunel D."/>
            <person name="Catrice O."/>
            <person name="Chaidir N."/>
            <person name="Claudel C."/>
            <person name="Donnadieu C."/>
            <person name="Faraut T."/>
            <person name="Fievet G."/>
            <person name="Helmstetter N."/>
            <person name="King M."/>
            <person name="Knapp S.J."/>
            <person name="Lai Z."/>
            <person name="Le Paslier M.C."/>
            <person name="Lippi Y."/>
            <person name="Lorenzon L."/>
            <person name="Mandel J.R."/>
            <person name="Marage G."/>
            <person name="Marchand G."/>
            <person name="Marquand E."/>
            <person name="Bret-Mestries E."/>
            <person name="Morien E."/>
            <person name="Nambeesan S."/>
            <person name="Nguyen T."/>
            <person name="Pegot-Espagnet P."/>
            <person name="Pouilly N."/>
            <person name="Raftis F."/>
            <person name="Sallet E."/>
            <person name="Schiex T."/>
            <person name="Thomas J."/>
            <person name="Vandecasteele C."/>
            <person name="Vares D."/>
            <person name="Vear F."/>
            <person name="Vautrin S."/>
            <person name="Crespi M."/>
            <person name="Mangin B."/>
            <person name="Burke J.M."/>
            <person name="Salse J."/>
            <person name="Munos S."/>
            <person name="Vincourt P."/>
            <person name="Rieseberg L.H."/>
            <person name="Langlade N.B."/>
        </authorList>
    </citation>
    <scope>NUCLEOTIDE SEQUENCE</scope>
    <source>
        <tissue evidence="2">Leaves</tissue>
    </source>
</reference>
<dbReference type="Proteomes" id="UP000215914">
    <property type="component" value="Unassembled WGS sequence"/>
</dbReference>
<keyword evidence="1" id="KW-0812">Transmembrane</keyword>
<gene>
    <name evidence="2" type="ORF">HanXRQr2_Chr17g0812591</name>
</gene>
<keyword evidence="1" id="KW-0472">Membrane</keyword>
<sequence length="50" mass="6016">MECWKFRKISCMKSWIVIMKNKRLKIVLERNGLYGIAGQTTLYLYIIFNT</sequence>
<dbReference type="AlphaFoldDB" id="A0A9K3GUV5"/>
<proteinExistence type="predicted"/>
<dbReference type="EMBL" id="MNCJ02000332">
    <property type="protein sequence ID" value="KAF5756265.1"/>
    <property type="molecule type" value="Genomic_DNA"/>
</dbReference>
<accession>A0A9K3GUV5</accession>
<comment type="caution">
    <text evidence="2">The sequence shown here is derived from an EMBL/GenBank/DDBJ whole genome shotgun (WGS) entry which is preliminary data.</text>
</comment>
<dbReference type="Gramene" id="mRNA:HanXRQr2_Chr17g0812591">
    <property type="protein sequence ID" value="mRNA:HanXRQr2_Chr17g0812591"/>
    <property type="gene ID" value="HanXRQr2_Chr17g0812591"/>
</dbReference>
<protein>
    <submittedName>
        <fullName evidence="2">Uncharacterized protein</fullName>
    </submittedName>
</protein>
<evidence type="ECO:0000313" key="2">
    <source>
        <dbReference type="EMBL" id="KAF5756265.1"/>
    </source>
</evidence>
<feature type="transmembrane region" description="Helical" evidence="1">
    <location>
        <begin position="31"/>
        <end position="48"/>
    </location>
</feature>
<name>A0A9K3GUV5_HELAN</name>
<organism evidence="2 3">
    <name type="scientific">Helianthus annuus</name>
    <name type="common">Common sunflower</name>
    <dbReference type="NCBI Taxonomy" id="4232"/>
    <lineage>
        <taxon>Eukaryota</taxon>
        <taxon>Viridiplantae</taxon>
        <taxon>Streptophyta</taxon>
        <taxon>Embryophyta</taxon>
        <taxon>Tracheophyta</taxon>
        <taxon>Spermatophyta</taxon>
        <taxon>Magnoliopsida</taxon>
        <taxon>eudicotyledons</taxon>
        <taxon>Gunneridae</taxon>
        <taxon>Pentapetalae</taxon>
        <taxon>asterids</taxon>
        <taxon>campanulids</taxon>
        <taxon>Asterales</taxon>
        <taxon>Asteraceae</taxon>
        <taxon>Asteroideae</taxon>
        <taxon>Heliantheae alliance</taxon>
        <taxon>Heliantheae</taxon>
        <taxon>Helianthus</taxon>
    </lineage>
</organism>
<reference evidence="2" key="2">
    <citation type="submission" date="2020-06" db="EMBL/GenBank/DDBJ databases">
        <title>Helianthus annuus Genome sequencing and assembly Release 2.</title>
        <authorList>
            <person name="Gouzy J."/>
            <person name="Langlade N."/>
            <person name="Munos S."/>
        </authorList>
    </citation>
    <scope>NUCLEOTIDE SEQUENCE</scope>
    <source>
        <tissue evidence="2">Leaves</tissue>
    </source>
</reference>